<dbReference type="AlphaFoldDB" id="A0AAV6KP74"/>
<dbReference type="EMBL" id="JACTNZ010000004">
    <property type="protein sequence ID" value="KAG5554210.1"/>
    <property type="molecule type" value="Genomic_DNA"/>
</dbReference>
<comment type="caution">
    <text evidence="1">The sequence shown here is derived from an EMBL/GenBank/DDBJ whole genome shotgun (WGS) entry which is preliminary data.</text>
</comment>
<proteinExistence type="predicted"/>
<gene>
    <name evidence="1" type="ORF">RHGRI_011911</name>
</gene>
<protein>
    <submittedName>
        <fullName evidence="1">Uncharacterized protein</fullName>
    </submittedName>
</protein>
<sequence length="135" mass="15271">MLVTLTTTRIQILACAPSCRFYLARQQISNTFWLKLGIHLQHLNVQIFVKKFDTSSSFLLQASQVHQQMCLTSKVELSDDLSWTACCLCFSLLQVKADKDVGILVETKAKEMGLDFSSFLLHPCNYLMILSGVYS</sequence>
<organism evidence="1 2">
    <name type="scientific">Rhododendron griersonianum</name>
    <dbReference type="NCBI Taxonomy" id="479676"/>
    <lineage>
        <taxon>Eukaryota</taxon>
        <taxon>Viridiplantae</taxon>
        <taxon>Streptophyta</taxon>
        <taxon>Embryophyta</taxon>
        <taxon>Tracheophyta</taxon>
        <taxon>Spermatophyta</taxon>
        <taxon>Magnoliopsida</taxon>
        <taxon>eudicotyledons</taxon>
        <taxon>Gunneridae</taxon>
        <taxon>Pentapetalae</taxon>
        <taxon>asterids</taxon>
        <taxon>Ericales</taxon>
        <taxon>Ericaceae</taxon>
        <taxon>Ericoideae</taxon>
        <taxon>Rhodoreae</taxon>
        <taxon>Rhododendron</taxon>
    </lineage>
</organism>
<dbReference type="Proteomes" id="UP000823749">
    <property type="component" value="Chromosome 4"/>
</dbReference>
<reference evidence="1" key="1">
    <citation type="submission" date="2020-08" db="EMBL/GenBank/DDBJ databases">
        <title>Plant Genome Project.</title>
        <authorList>
            <person name="Zhang R.-G."/>
        </authorList>
    </citation>
    <scope>NUCLEOTIDE SEQUENCE</scope>
    <source>
        <strain evidence="1">WSP0</strain>
        <tissue evidence="1">Leaf</tissue>
    </source>
</reference>
<keyword evidence="2" id="KW-1185">Reference proteome</keyword>
<accession>A0AAV6KP74</accession>
<evidence type="ECO:0000313" key="2">
    <source>
        <dbReference type="Proteomes" id="UP000823749"/>
    </source>
</evidence>
<evidence type="ECO:0000313" key="1">
    <source>
        <dbReference type="EMBL" id="KAG5554210.1"/>
    </source>
</evidence>
<name>A0AAV6KP74_9ERIC</name>